<dbReference type="Proteomes" id="UP000800097">
    <property type="component" value="Unassembled WGS sequence"/>
</dbReference>
<protein>
    <submittedName>
        <fullName evidence="1">Uncharacterized protein</fullName>
    </submittedName>
</protein>
<organism evidence="1 2">
    <name type="scientific">Westerdykella ornata</name>
    <dbReference type="NCBI Taxonomy" id="318751"/>
    <lineage>
        <taxon>Eukaryota</taxon>
        <taxon>Fungi</taxon>
        <taxon>Dikarya</taxon>
        <taxon>Ascomycota</taxon>
        <taxon>Pezizomycotina</taxon>
        <taxon>Dothideomycetes</taxon>
        <taxon>Pleosporomycetidae</taxon>
        <taxon>Pleosporales</taxon>
        <taxon>Sporormiaceae</taxon>
        <taxon>Westerdykella</taxon>
    </lineage>
</organism>
<name>A0A6A6JM52_WESOR</name>
<proteinExistence type="predicted"/>
<gene>
    <name evidence="1" type="ORF">EI97DRAFT_442113</name>
</gene>
<dbReference type="EMBL" id="ML986492">
    <property type="protein sequence ID" value="KAF2276736.1"/>
    <property type="molecule type" value="Genomic_DNA"/>
</dbReference>
<evidence type="ECO:0000313" key="2">
    <source>
        <dbReference type="Proteomes" id="UP000800097"/>
    </source>
</evidence>
<dbReference type="AlphaFoldDB" id="A0A6A6JM52"/>
<dbReference type="GeneID" id="54552919"/>
<dbReference type="RefSeq" id="XP_033654275.1">
    <property type="nucleotide sequence ID" value="XM_033799744.1"/>
</dbReference>
<keyword evidence="2" id="KW-1185">Reference proteome</keyword>
<sequence>MDPRIIRRSKTRCQSSFQYYPGVVLTLPEPPRPPPPQQLLSTHHCSVPLHHATPGFTRRGKRTPTSYTVSLLTRGLGSPRLYRVHTQTTIFPTHHGCTPCGRPKDTLLQGPPYTLFLRGFVTGAFDAIHLPAQPQQANYWAAVQRAVPSTRRLGAAGLQPPPPWVPTLTVLCLDSIATY</sequence>
<reference evidence="1" key="1">
    <citation type="journal article" date="2020" name="Stud. Mycol.">
        <title>101 Dothideomycetes genomes: a test case for predicting lifestyles and emergence of pathogens.</title>
        <authorList>
            <person name="Haridas S."/>
            <person name="Albert R."/>
            <person name="Binder M."/>
            <person name="Bloem J."/>
            <person name="Labutti K."/>
            <person name="Salamov A."/>
            <person name="Andreopoulos B."/>
            <person name="Baker S."/>
            <person name="Barry K."/>
            <person name="Bills G."/>
            <person name="Bluhm B."/>
            <person name="Cannon C."/>
            <person name="Castanera R."/>
            <person name="Culley D."/>
            <person name="Daum C."/>
            <person name="Ezra D."/>
            <person name="Gonzalez J."/>
            <person name="Henrissat B."/>
            <person name="Kuo A."/>
            <person name="Liang C."/>
            <person name="Lipzen A."/>
            <person name="Lutzoni F."/>
            <person name="Magnuson J."/>
            <person name="Mondo S."/>
            <person name="Nolan M."/>
            <person name="Ohm R."/>
            <person name="Pangilinan J."/>
            <person name="Park H.-J."/>
            <person name="Ramirez L."/>
            <person name="Alfaro M."/>
            <person name="Sun H."/>
            <person name="Tritt A."/>
            <person name="Yoshinaga Y."/>
            <person name="Zwiers L.-H."/>
            <person name="Turgeon B."/>
            <person name="Goodwin S."/>
            <person name="Spatafora J."/>
            <person name="Crous P."/>
            <person name="Grigoriev I."/>
        </authorList>
    </citation>
    <scope>NUCLEOTIDE SEQUENCE</scope>
    <source>
        <strain evidence="1">CBS 379.55</strain>
    </source>
</reference>
<accession>A0A6A6JM52</accession>
<evidence type="ECO:0000313" key="1">
    <source>
        <dbReference type="EMBL" id="KAF2276736.1"/>
    </source>
</evidence>